<dbReference type="EMBL" id="NBSK02000005">
    <property type="protein sequence ID" value="KAJ0204886.1"/>
    <property type="molecule type" value="Genomic_DNA"/>
</dbReference>
<feature type="region of interest" description="Disordered" evidence="1">
    <location>
        <begin position="32"/>
        <end position="52"/>
    </location>
</feature>
<name>A0A9R1VEG8_LACSA</name>
<dbReference type="Pfam" id="PF25597">
    <property type="entry name" value="SH3_retrovirus"/>
    <property type="match status" value="1"/>
</dbReference>
<evidence type="ECO:0000313" key="3">
    <source>
        <dbReference type="EMBL" id="KAJ0204886.1"/>
    </source>
</evidence>
<feature type="domain" description="Retroviral polymerase SH3-like" evidence="2">
    <location>
        <begin position="5"/>
        <end position="38"/>
    </location>
</feature>
<feature type="compositionally biased region" description="Low complexity" evidence="1">
    <location>
        <begin position="40"/>
        <end position="49"/>
    </location>
</feature>
<gene>
    <name evidence="3" type="ORF">LSAT_V11C500263580</name>
</gene>
<dbReference type="AlphaFoldDB" id="A0A9R1VEG8"/>
<dbReference type="Proteomes" id="UP000235145">
    <property type="component" value="Unassembled WGS sequence"/>
</dbReference>
<reference evidence="3 4" key="1">
    <citation type="journal article" date="2017" name="Nat. Commun.">
        <title>Genome assembly with in vitro proximity ligation data and whole-genome triplication in lettuce.</title>
        <authorList>
            <person name="Reyes-Chin-Wo S."/>
            <person name="Wang Z."/>
            <person name="Yang X."/>
            <person name="Kozik A."/>
            <person name="Arikit S."/>
            <person name="Song C."/>
            <person name="Xia L."/>
            <person name="Froenicke L."/>
            <person name="Lavelle D.O."/>
            <person name="Truco M.J."/>
            <person name="Xia R."/>
            <person name="Zhu S."/>
            <person name="Xu C."/>
            <person name="Xu H."/>
            <person name="Xu X."/>
            <person name="Cox K."/>
            <person name="Korf I."/>
            <person name="Meyers B.C."/>
            <person name="Michelmore R.W."/>
        </authorList>
    </citation>
    <scope>NUCLEOTIDE SEQUENCE [LARGE SCALE GENOMIC DNA]</scope>
    <source>
        <strain evidence="4">cv. Salinas</strain>
        <tissue evidence="3">Seedlings</tissue>
    </source>
</reference>
<comment type="caution">
    <text evidence="3">The sequence shown here is derived from an EMBL/GenBank/DDBJ whole genome shotgun (WGS) entry which is preliminary data.</text>
</comment>
<keyword evidence="4" id="KW-1185">Reference proteome</keyword>
<accession>A0A9R1VEG8</accession>
<evidence type="ECO:0000259" key="2">
    <source>
        <dbReference type="Pfam" id="PF25597"/>
    </source>
</evidence>
<sequence length="131" mass="14926">MSCGKNNNAYRLLDDESGVVVESRDVEFFEDKFSRDDENSNSTTQTSTSREILPPPLIMEESRRSTKARIEKSFGDDFYSYLVILAINLGDDPKTFTEAMTSRDATLWKEAIHDEMDLLIGNGTWELAYLP</sequence>
<proteinExistence type="predicted"/>
<dbReference type="InterPro" id="IPR057670">
    <property type="entry name" value="SH3_retrovirus"/>
</dbReference>
<organism evidence="3 4">
    <name type="scientific">Lactuca sativa</name>
    <name type="common">Garden lettuce</name>
    <dbReference type="NCBI Taxonomy" id="4236"/>
    <lineage>
        <taxon>Eukaryota</taxon>
        <taxon>Viridiplantae</taxon>
        <taxon>Streptophyta</taxon>
        <taxon>Embryophyta</taxon>
        <taxon>Tracheophyta</taxon>
        <taxon>Spermatophyta</taxon>
        <taxon>Magnoliopsida</taxon>
        <taxon>eudicotyledons</taxon>
        <taxon>Gunneridae</taxon>
        <taxon>Pentapetalae</taxon>
        <taxon>asterids</taxon>
        <taxon>campanulids</taxon>
        <taxon>Asterales</taxon>
        <taxon>Asteraceae</taxon>
        <taxon>Cichorioideae</taxon>
        <taxon>Cichorieae</taxon>
        <taxon>Lactucinae</taxon>
        <taxon>Lactuca</taxon>
    </lineage>
</organism>
<protein>
    <recommendedName>
        <fullName evidence="2">Retroviral polymerase SH3-like domain-containing protein</fullName>
    </recommendedName>
</protein>
<evidence type="ECO:0000256" key="1">
    <source>
        <dbReference type="SAM" id="MobiDB-lite"/>
    </source>
</evidence>
<evidence type="ECO:0000313" key="4">
    <source>
        <dbReference type="Proteomes" id="UP000235145"/>
    </source>
</evidence>